<dbReference type="EMBL" id="CP036401">
    <property type="protein sequence ID" value="QBI01867.1"/>
    <property type="molecule type" value="Genomic_DNA"/>
</dbReference>
<gene>
    <name evidence="3" type="ORF">EYF70_14160</name>
    <name evidence="2" type="ORF">GCM10007387_21300</name>
</gene>
<evidence type="ECO:0000313" key="4">
    <source>
        <dbReference type="Proteomes" id="UP000292307"/>
    </source>
</evidence>
<keyword evidence="4" id="KW-1185">Reference proteome</keyword>
<keyword evidence="1" id="KW-0812">Transmembrane</keyword>
<accession>A0A411WYT3</accession>
<dbReference type="Proteomes" id="UP000628442">
    <property type="component" value="Unassembled WGS sequence"/>
</dbReference>
<feature type="transmembrane region" description="Helical" evidence="1">
    <location>
        <begin position="73"/>
        <end position="93"/>
    </location>
</feature>
<name>A0A411WYT3_9BURK</name>
<dbReference type="EMBL" id="BMWV01000004">
    <property type="protein sequence ID" value="GGY39028.1"/>
    <property type="molecule type" value="Genomic_DNA"/>
</dbReference>
<dbReference type="AlphaFoldDB" id="A0A411WYT3"/>
<reference evidence="2" key="1">
    <citation type="journal article" date="2014" name="Int. J. Syst. Evol. Microbiol.">
        <title>Complete genome sequence of Corynebacterium casei LMG S-19264T (=DSM 44701T), isolated from a smear-ripened cheese.</title>
        <authorList>
            <consortium name="US DOE Joint Genome Institute (JGI-PGF)"/>
            <person name="Walter F."/>
            <person name="Albersmeier A."/>
            <person name="Kalinowski J."/>
            <person name="Ruckert C."/>
        </authorList>
    </citation>
    <scope>NUCLEOTIDE SEQUENCE</scope>
    <source>
        <strain evidence="2">KCTC 12343</strain>
    </source>
</reference>
<feature type="transmembrane region" description="Helical" evidence="1">
    <location>
        <begin position="6"/>
        <end position="25"/>
    </location>
</feature>
<evidence type="ECO:0000256" key="1">
    <source>
        <dbReference type="SAM" id="Phobius"/>
    </source>
</evidence>
<evidence type="ECO:0000313" key="2">
    <source>
        <dbReference type="EMBL" id="GGY39028.1"/>
    </source>
</evidence>
<sequence>MSDKTWWPRIAAAGVPCYALAVYWLDRSDLSGPLVDAILMPGMLALIFSAALLKPFGLTTGGWFDMPTDIGCLLAIAVYAIAVWGVVRLLTLWR</sequence>
<proteinExistence type="predicted"/>
<reference evidence="3 4" key="2">
    <citation type="submission" date="2019-02" db="EMBL/GenBank/DDBJ databases">
        <title>Draft Genome Sequences of Six Type Strains of the Genus Massilia.</title>
        <authorList>
            <person name="Miess H."/>
            <person name="Frediansyhah A."/>
            <person name="Gross H."/>
        </authorList>
    </citation>
    <scope>NUCLEOTIDE SEQUENCE [LARGE SCALE GENOMIC DNA]</scope>
    <source>
        <strain evidence="3 4">DSM 17472</strain>
    </source>
</reference>
<evidence type="ECO:0000313" key="5">
    <source>
        <dbReference type="Proteomes" id="UP000628442"/>
    </source>
</evidence>
<dbReference type="Proteomes" id="UP000292307">
    <property type="component" value="Chromosome"/>
</dbReference>
<keyword evidence="1" id="KW-1133">Transmembrane helix</keyword>
<feature type="transmembrane region" description="Helical" evidence="1">
    <location>
        <begin position="34"/>
        <end position="53"/>
    </location>
</feature>
<reference evidence="2" key="3">
    <citation type="submission" date="2022-12" db="EMBL/GenBank/DDBJ databases">
        <authorList>
            <person name="Sun Q."/>
            <person name="Kim S."/>
        </authorList>
    </citation>
    <scope>NUCLEOTIDE SEQUENCE</scope>
    <source>
        <strain evidence="2">KCTC 12343</strain>
    </source>
</reference>
<protein>
    <submittedName>
        <fullName evidence="2">Uncharacterized protein</fullName>
    </submittedName>
</protein>
<keyword evidence="1" id="KW-0472">Membrane</keyword>
<organism evidence="2 5">
    <name type="scientific">Pseudoduganella albidiflava</name>
    <dbReference type="NCBI Taxonomy" id="321983"/>
    <lineage>
        <taxon>Bacteria</taxon>
        <taxon>Pseudomonadati</taxon>
        <taxon>Pseudomonadota</taxon>
        <taxon>Betaproteobacteria</taxon>
        <taxon>Burkholderiales</taxon>
        <taxon>Oxalobacteraceae</taxon>
        <taxon>Telluria group</taxon>
        <taxon>Pseudoduganella</taxon>
    </lineage>
</organism>
<evidence type="ECO:0000313" key="3">
    <source>
        <dbReference type="EMBL" id="QBI01867.1"/>
    </source>
</evidence>
<dbReference type="RefSeq" id="WP_131145985.1">
    <property type="nucleotide sequence ID" value="NZ_BMWV01000004.1"/>
</dbReference>